<evidence type="ECO:0000259" key="9">
    <source>
        <dbReference type="Pfam" id="PF01743"/>
    </source>
</evidence>
<accession>A0A0D6PEQ0</accession>
<keyword evidence="4" id="KW-0548">Nucleotidyltransferase</keyword>
<evidence type="ECO:0000313" key="11">
    <source>
        <dbReference type="EMBL" id="GAN79678.1"/>
    </source>
</evidence>
<proteinExistence type="inferred from homology"/>
<dbReference type="Gene3D" id="1.10.3090.10">
    <property type="entry name" value="cca-adding enzyme, domain 2"/>
    <property type="match status" value="1"/>
</dbReference>
<dbReference type="PANTHER" id="PTHR46173">
    <property type="entry name" value="CCA TRNA NUCLEOTIDYLTRANSFERASE 1, MITOCHONDRIAL"/>
    <property type="match status" value="1"/>
</dbReference>
<dbReference type="STRING" id="1120923.SAMN02746095_01945"/>
<dbReference type="GO" id="GO:0016779">
    <property type="term" value="F:nucleotidyltransferase activity"/>
    <property type="evidence" value="ECO:0007669"/>
    <property type="project" value="UniProtKB-KW"/>
</dbReference>
<dbReference type="RefSeq" id="WP_241869336.1">
    <property type="nucleotide sequence ID" value="NZ_BANC01000025.1"/>
</dbReference>
<dbReference type="GO" id="GO:0000166">
    <property type="term" value="F:nucleotide binding"/>
    <property type="evidence" value="ECO:0007669"/>
    <property type="project" value="UniProtKB-KW"/>
</dbReference>
<dbReference type="PANTHER" id="PTHR46173:SF1">
    <property type="entry name" value="CCA TRNA NUCLEOTIDYLTRANSFERASE 1, MITOCHONDRIAL"/>
    <property type="match status" value="1"/>
</dbReference>
<dbReference type="Proteomes" id="UP000032668">
    <property type="component" value="Unassembled WGS sequence"/>
</dbReference>
<comment type="caution">
    <text evidence="11">The sequence shown here is derived from an EMBL/GenBank/DDBJ whole genome shotgun (WGS) entry which is preliminary data.</text>
</comment>
<evidence type="ECO:0000256" key="3">
    <source>
        <dbReference type="ARBA" id="ARBA00022694"/>
    </source>
</evidence>
<evidence type="ECO:0000256" key="8">
    <source>
        <dbReference type="RuleBase" id="RU003953"/>
    </source>
</evidence>
<dbReference type="EMBL" id="BANC01000025">
    <property type="protein sequence ID" value="GAN79678.1"/>
    <property type="molecule type" value="Genomic_DNA"/>
</dbReference>
<dbReference type="Pfam" id="PF12627">
    <property type="entry name" value="PolyA_pol_RNAbd"/>
    <property type="match status" value="1"/>
</dbReference>
<name>A0A0D6PEQ0_9PROT</name>
<dbReference type="InterPro" id="IPR050264">
    <property type="entry name" value="Bact_CCA-adding_enz_type3_sf"/>
</dbReference>
<dbReference type="InterPro" id="IPR002646">
    <property type="entry name" value="PolA_pol_head_dom"/>
</dbReference>
<keyword evidence="7" id="KW-0460">Magnesium</keyword>
<keyword evidence="6" id="KW-0547">Nucleotide-binding</keyword>
<comment type="similarity">
    <text evidence="8">Belongs to the tRNA nucleotidyltransferase/poly(A) polymerase family.</text>
</comment>
<evidence type="ECO:0000259" key="10">
    <source>
        <dbReference type="Pfam" id="PF12627"/>
    </source>
</evidence>
<dbReference type="GO" id="GO:0008033">
    <property type="term" value="P:tRNA processing"/>
    <property type="evidence" value="ECO:0007669"/>
    <property type="project" value="UniProtKB-KW"/>
</dbReference>
<keyword evidence="12" id="KW-1185">Reference proteome</keyword>
<dbReference type="CDD" id="cd05398">
    <property type="entry name" value="NT_ClassII-CCAase"/>
    <property type="match status" value="1"/>
</dbReference>
<evidence type="ECO:0000256" key="1">
    <source>
        <dbReference type="ARBA" id="ARBA00001946"/>
    </source>
</evidence>
<dbReference type="AlphaFoldDB" id="A0A0D6PEQ0"/>
<dbReference type="GO" id="GO:0046872">
    <property type="term" value="F:metal ion binding"/>
    <property type="evidence" value="ECO:0007669"/>
    <property type="project" value="UniProtKB-KW"/>
</dbReference>
<dbReference type="Gene3D" id="3.30.460.10">
    <property type="entry name" value="Beta Polymerase, domain 2"/>
    <property type="match status" value="1"/>
</dbReference>
<evidence type="ECO:0000256" key="5">
    <source>
        <dbReference type="ARBA" id="ARBA00022723"/>
    </source>
</evidence>
<dbReference type="SUPFAM" id="SSF81891">
    <property type="entry name" value="Poly A polymerase C-terminal region-like"/>
    <property type="match status" value="1"/>
</dbReference>
<feature type="domain" description="tRNA nucleotidyltransferase/poly(A) polymerase RNA and SrmB- binding" evidence="10">
    <location>
        <begin position="175"/>
        <end position="227"/>
    </location>
</feature>
<evidence type="ECO:0000256" key="4">
    <source>
        <dbReference type="ARBA" id="ARBA00022695"/>
    </source>
</evidence>
<dbReference type="SUPFAM" id="SSF81301">
    <property type="entry name" value="Nucleotidyltransferase"/>
    <property type="match status" value="1"/>
</dbReference>
<feature type="domain" description="Poly A polymerase head" evidence="9">
    <location>
        <begin position="17"/>
        <end position="139"/>
    </location>
</feature>
<keyword evidence="5" id="KW-0479">Metal-binding</keyword>
<organism evidence="11 12">
    <name type="scientific">Acidocella aminolytica 101 = DSM 11237</name>
    <dbReference type="NCBI Taxonomy" id="1120923"/>
    <lineage>
        <taxon>Bacteria</taxon>
        <taxon>Pseudomonadati</taxon>
        <taxon>Pseudomonadota</taxon>
        <taxon>Alphaproteobacteria</taxon>
        <taxon>Acetobacterales</taxon>
        <taxon>Acidocellaceae</taxon>
        <taxon>Acidocella</taxon>
    </lineage>
</organism>
<evidence type="ECO:0000256" key="7">
    <source>
        <dbReference type="ARBA" id="ARBA00022842"/>
    </source>
</evidence>
<dbReference type="InterPro" id="IPR032828">
    <property type="entry name" value="PolyA_RNA-bd"/>
</dbReference>
<evidence type="ECO:0000256" key="6">
    <source>
        <dbReference type="ARBA" id="ARBA00022741"/>
    </source>
</evidence>
<keyword evidence="2 8" id="KW-0808">Transferase</keyword>
<reference evidence="11 12" key="1">
    <citation type="submission" date="2012-11" db="EMBL/GenBank/DDBJ databases">
        <title>Whole genome sequence of Acidocella aminolytica 101 = DSM 11237.</title>
        <authorList>
            <person name="Azuma Y."/>
            <person name="Higashiura N."/>
            <person name="Hirakawa H."/>
            <person name="Matsushita K."/>
        </authorList>
    </citation>
    <scope>NUCLEOTIDE SEQUENCE [LARGE SCALE GENOMIC DNA]</scope>
    <source>
        <strain evidence="12">101 / DSM 11237</strain>
    </source>
</reference>
<dbReference type="GO" id="GO:0000049">
    <property type="term" value="F:tRNA binding"/>
    <property type="evidence" value="ECO:0007669"/>
    <property type="project" value="TreeGrafter"/>
</dbReference>
<sequence length="377" mass="40741">MICLPGLDAVWAAVPEARMVGGAVRDMLAGREVADVDFASPLAPETVMARARAAGLKAVPTGIAHGTVTIVAEGQGFEVTTLRRDVQTDGRHAVVAFTDDWREDAARRDFTINAMNCTRGGEIFDYFGGRADLQAGIVRFVGDARQRIEEDYLRILRFFRFFARYGQGAPDAAAVAAIQAGRAGLRQLSAERVWSEVKKILTPPAPLAAVTLMHETGVLEVVLPGAKPERLAALLARRAPCEPLLRVAALTDEDLATRLRLSGAEAALLAGWRGTLALRPGDDEATLRRALAAETLEILLGRVWLQGGEDAGWARLRDRLAATERPVFPLQGRDLTALGVPPGKKLGEILRLTRQNWLKGGCVADKQFCLDLAKSLI</sequence>
<evidence type="ECO:0000313" key="12">
    <source>
        <dbReference type="Proteomes" id="UP000032668"/>
    </source>
</evidence>
<dbReference type="InterPro" id="IPR043519">
    <property type="entry name" value="NT_sf"/>
</dbReference>
<dbReference type="Pfam" id="PF01743">
    <property type="entry name" value="PolyA_pol"/>
    <property type="match status" value="1"/>
</dbReference>
<evidence type="ECO:0000256" key="2">
    <source>
        <dbReference type="ARBA" id="ARBA00022679"/>
    </source>
</evidence>
<gene>
    <name evidence="11" type="ORF">Aam_025_066</name>
</gene>
<keyword evidence="3" id="KW-0819">tRNA processing</keyword>
<keyword evidence="8" id="KW-0694">RNA-binding</keyword>
<protein>
    <submittedName>
        <fullName evidence="11">Poly(A) polymerase</fullName>
    </submittedName>
</protein>
<comment type="cofactor">
    <cofactor evidence="1">
        <name>Mg(2+)</name>
        <dbReference type="ChEBI" id="CHEBI:18420"/>
    </cofactor>
</comment>